<dbReference type="InterPro" id="IPR029063">
    <property type="entry name" value="SAM-dependent_MTases_sf"/>
</dbReference>
<dbReference type="EC" id="2.1.1.113" evidence="2"/>
<dbReference type="EMBL" id="AUZY01004966">
    <property type="protein sequence ID" value="EQD60513.1"/>
    <property type="molecule type" value="Genomic_DNA"/>
</dbReference>
<evidence type="ECO:0000256" key="6">
    <source>
        <dbReference type="ARBA" id="ARBA00022747"/>
    </source>
</evidence>
<evidence type="ECO:0000256" key="8">
    <source>
        <dbReference type="ARBA" id="ARBA00049120"/>
    </source>
</evidence>
<evidence type="ECO:0000256" key="7">
    <source>
        <dbReference type="ARBA" id="ARBA00023125"/>
    </source>
</evidence>
<keyword evidence="7" id="KW-0238">DNA-binding</keyword>
<organism evidence="10">
    <name type="scientific">mine drainage metagenome</name>
    <dbReference type="NCBI Taxonomy" id="410659"/>
    <lineage>
        <taxon>unclassified sequences</taxon>
        <taxon>metagenomes</taxon>
        <taxon>ecological metagenomes</taxon>
    </lineage>
</organism>
<protein>
    <recommendedName>
        <fullName evidence="2">site-specific DNA-methyltransferase (cytosine-N(4)-specific)</fullName>
        <ecNumber evidence="2">2.1.1.113</ecNumber>
    </recommendedName>
</protein>
<evidence type="ECO:0000313" key="10">
    <source>
        <dbReference type="EMBL" id="EQD60513.1"/>
    </source>
</evidence>
<keyword evidence="5" id="KW-0949">S-adenosyl-L-methionine</keyword>
<evidence type="ECO:0000259" key="9">
    <source>
        <dbReference type="Pfam" id="PF01555"/>
    </source>
</evidence>
<dbReference type="GO" id="GO:0003677">
    <property type="term" value="F:DNA binding"/>
    <property type="evidence" value="ECO:0007669"/>
    <property type="project" value="UniProtKB-KW"/>
</dbReference>
<reference evidence="10" key="1">
    <citation type="submission" date="2013-08" db="EMBL/GenBank/DDBJ databases">
        <authorList>
            <person name="Mendez C."/>
            <person name="Richter M."/>
            <person name="Ferrer M."/>
            <person name="Sanchez J."/>
        </authorList>
    </citation>
    <scope>NUCLEOTIDE SEQUENCE</scope>
</reference>
<dbReference type="GO" id="GO:0032259">
    <property type="term" value="P:methylation"/>
    <property type="evidence" value="ECO:0007669"/>
    <property type="project" value="UniProtKB-KW"/>
</dbReference>
<dbReference type="AlphaFoldDB" id="T1AVY4"/>
<comment type="similarity">
    <text evidence="1">Belongs to the N(4)/N(6)-methyltransferase family. N(4) subfamily.</text>
</comment>
<dbReference type="Pfam" id="PF01555">
    <property type="entry name" value="N6_N4_Mtase"/>
    <property type="match status" value="1"/>
</dbReference>
<dbReference type="PROSITE" id="PS00093">
    <property type="entry name" value="N4_MTASE"/>
    <property type="match status" value="1"/>
</dbReference>
<dbReference type="InterPro" id="IPR001091">
    <property type="entry name" value="RM_Methyltransferase"/>
</dbReference>
<feature type="non-terminal residue" evidence="10">
    <location>
        <position position="1"/>
    </location>
</feature>
<evidence type="ECO:0000256" key="3">
    <source>
        <dbReference type="ARBA" id="ARBA00022603"/>
    </source>
</evidence>
<sequence>YHIFQQDCLEGIRDHVTTGSVDVIVTSPPYNLGKKYGKHDDSQPESIYLDWMGRVAEGLHSALSAKGSLFLNLGGKPSDPFWPIRVLERFTPRFTLQNTILWVKSIVIRAADVGSGSSLSKDLAVGHYKPVNSERYLNQTSEYVFHLTKSGDVTLAKLSIGAPYQDKSNVARWGGAKADVRDLGNVWFIPYETVQRARPHPCVFPVKLPKQCIMLHGLDRTRLVMDP</sequence>
<dbReference type="SUPFAM" id="SSF53335">
    <property type="entry name" value="S-adenosyl-L-methionine-dependent methyltransferases"/>
    <property type="match status" value="1"/>
</dbReference>
<comment type="catalytic activity">
    <reaction evidence="8">
        <text>a 2'-deoxycytidine in DNA + S-adenosyl-L-methionine = an N(4)-methyl-2'-deoxycytidine in DNA + S-adenosyl-L-homocysteine + H(+)</text>
        <dbReference type="Rhea" id="RHEA:16857"/>
        <dbReference type="Rhea" id="RHEA-COMP:11369"/>
        <dbReference type="Rhea" id="RHEA-COMP:13674"/>
        <dbReference type="ChEBI" id="CHEBI:15378"/>
        <dbReference type="ChEBI" id="CHEBI:57856"/>
        <dbReference type="ChEBI" id="CHEBI:59789"/>
        <dbReference type="ChEBI" id="CHEBI:85452"/>
        <dbReference type="ChEBI" id="CHEBI:137933"/>
        <dbReference type="EC" id="2.1.1.113"/>
    </reaction>
</comment>
<accession>T1AVY4</accession>
<keyword evidence="6" id="KW-0680">Restriction system</keyword>
<evidence type="ECO:0000256" key="1">
    <source>
        <dbReference type="ARBA" id="ARBA00010203"/>
    </source>
</evidence>
<dbReference type="InterPro" id="IPR017985">
    <property type="entry name" value="MeTrfase_CN4_CS"/>
</dbReference>
<feature type="non-terminal residue" evidence="10">
    <location>
        <position position="227"/>
    </location>
</feature>
<dbReference type="GO" id="GO:0015667">
    <property type="term" value="F:site-specific DNA-methyltransferase (cytosine-N4-specific) activity"/>
    <property type="evidence" value="ECO:0007669"/>
    <property type="project" value="UniProtKB-EC"/>
</dbReference>
<comment type="caution">
    <text evidence="10">The sequence shown here is derived from an EMBL/GenBank/DDBJ whole genome shotgun (WGS) entry which is preliminary data.</text>
</comment>
<feature type="domain" description="DNA methylase N-4/N-6" evidence="9">
    <location>
        <begin position="21"/>
        <end position="227"/>
    </location>
</feature>
<evidence type="ECO:0000256" key="5">
    <source>
        <dbReference type="ARBA" id="ARBA00022691"/>
    </source>
</evidence>
<dbReference type="GO" id="GO:0008170">
    <property type="term" value="F:N-methyltransferase activity"/>
    <property type="evidence" value="ECO:0007669"/>
    <property type="project" value="InterPro"/>
</dbReference>
<dbReference type="InterPro" id="IPR002941">
    <property type="entry name" value="DNA_methylase_N4/N6"/>
</dbReference>
<dbReference type="GO" id="GO:0009307">
    <property type="term" value="P:DNA restriction-modification system"/>
    <property type="evidence" value="ECO:0007669"/>
    <property type="project" value="UniProtKB-KW"/>
</dbReference>
<gene>
    <name evidence="10" type="ORF">B1B_07760</name>
</gene>
<reference evidence="10" key="2">
    <citation type="journal article" date="2014" name="ISME J.">
        <title>Microbial stratification in low pH oxic and suboxic macroscopic growths along an acid mine drainage.</title>
        <authorList>
            <person name="Mendez-Garcia C."/>
            <person name="Mesa V."/>
            <person name="Sprenger R.R."/>
            <person name="Richter M."/>
            <person name="Diez M.S."/>
            <person name="Solano J."/>
            <person name="Bargiela R."/>
            <person name="Golyshina O.V."/>
            <person name="Manteca A."/>
            <person name="Ramos J.L."/>
            <person name="Gallego J.R."/>
            <person name="Llorente I."/>
            <person name="Martins Dos Santos V.A."/>
            <person name="Jensen O.N."/>
            <person name="Pelaez A.I."/>
            <person name="Sanchez J."/>
            <person name="Ferrer M."/>
        </authorList>
    </citation>
    <scope>NUCLEOTIDE SEQUENCE</scope>
</reference>
<keyword evidence="4" id="KW-0808">Transferase</keyword>
<dbReference type="PRINTS" id="PR00508">
    <property type="entry name" value="S21N4MTFRASE"/>
</dbReference>
<keyword evidence="3 10" id="KW-0489">Methyltransferase</keyword>
<evidence type="ECO:0000256" key="4">
    <source>
        <dbReference type="ARBA" id="ARBA00022679"/>
    </source>
</evidence>
<proteinExistence type="inferred from homology"/>
<evidence type="ECO:0000256" key="2">
    <source>
        <dbReference type="ARBA" id="ARBA00012185"/>
    </source>
</evidence>
<dbReference type="Gene3D" id="3.40.50.150">
    <property type="entry name" value="Vaccinia Virus protein VP39"/>
    <property type="match status" value="1"/>
</dbReference>
<name>T1AVY4_9ZZZZ</name>